<dbReference type="AlphaFoldDB" id="A0A3N2BBK1"/>
<dbReference type="PROSITE" id="PS01078">
    <property type="entry name" value="MOCF_BIOSYNTHESIS_1"/>
    <property type="match status" value="1"/>
</dbReference>
<keyword evidence="2" id="KW-0501">Molybdenum cofactor biosynthesis</keyword>
<dbReference type="Gene3D" id="3.40.980.10">
    <property type="entry name" value="MoaB/Mog-like domain"/>
    <property type="match status" value="1"/>
</dbReference>
<dbReference type="PANTHER" id="PTHR43764">
    <property type="entry name" value="MOLYBDENUM COFACTOR BIOSYNTHESIS"/>
    <property type="match status" value="1"/>
</dbReference>
<dbReference type="RefSeq" id="WP_123303170.1">
    <property type="nucleotide sequence ID" value="NZ_RKHK01000001.1"/>
</dbReference>
<dbReference type="GO" id="GO:0006777">
    <property type="term" value="P:Mo-molybdopterin cofactor biosynthetic process"/>
    <property type="evidence" value="ECO:0007669"/>
    <property type="project" value="UniProtKB-KW"/>
</dbReference>
<reference evidence="4 5" key="1">
    <citation type="submission" date="2018-11" db="EMBL/GenBank/DDBJ databases">
        <title>Sequencing the genomes of 1000 actinobacteria strains.</title>
        <authorList>
            <person name="Klenk H.-P."/>
        </authorList>
    </citation>
    <scope>NUCLEOTIDE SEQUENCE [LARGE SCALE GENOMIC DNA]</scope>
    <source>
        <strain evidence="4 5">DSM 11294</strain>
    </source>
</reference>
<comment type="caution">
    <text evidence="4">The sequence shown here is derived from an EMBL/GenBank/DDBJ whole genome shotgun (WGS) entry which is preliminary data.</text>
</comment>
<evidence type="ECO:0000256" key="1">
    <source>
        <dbReference type="ARBA" id="ARBA00005046"/>
    </source>
</evidence>
<name>A0A3N2BBK1_9MICO</name>
<proteinExistence type="predicted"/>
<dbReference type="InterPro" id="IPR001453">
    <property type="entry name" value="MoaB/Mog_dom"/>
</dbReference>
<evidence type="ECO:0000313" key="5">
    <source>
        <dbReference type="Proteomes" id="UP000280668"/>
    </source>
</evidence>
<dbReference type="OrthoDB" id="9794429at2"/>
<sequence length="162" mass="16008">MDLTPGAVITVSDRCSRGEAEDRSGPLAAKLLAEAGVRAEVVVIPDGAGSVTVALREALAAGARVVVTTGGTGVTPRDRTPEGTAEVLQQVLPGVAEVIRARGARTVPTAVLSRGLAGIATGAAGKAVVVNAPGSTGGVRDALAVLTPLIGHLLNQLDGGDH</sequence>
<evidence type="ECO:0000313" key="4">
    <source>
        <dbReference type="EMBL" id="ROR72633.1"/>
    </source>
</evidence>
<protein>
    <submittedName>
        <fullName evidence="4">Molybdenum cofactor synthesis domain-containing protein</fullName>
    </submittedName>
</protein>
<dbReference type="Proteomes" id="UP000280668">
    <property type="component" value="Unassembled WGS sequence"/>
</dbReference>
<organism evidence="4 5">
    <name type="scientific">Bogoriella caseilytica</name>
    <dbReference type="NCBI Taxonomy" id="56055"/>
    <lineage>
        <taxon>Bacteria</taxon>
        <taxon>Bacillati</taxon>
        <taxon>Actinomycetota</taxon>
        <taxon>Actinomycetes</taxon>
        <taxon>Micrococcales</taxon>
        <taxon>Bogoriellaceae</taxon>
        <taxon>Bogoriella</taxon>
    </lineage>
</organism>
<feature type="domain" description="MoaB/Mog" evidence="3">
    <location>
        <begin position="7"/>
        <end position="153"/>
    </location>
</feature>
<dbReference type="UniPathway" id="UPA00344"/>
<evidence type="ECO:0000259" key="3">
    <source>
        <dbReference type="SMART" id="SM00852"/>
    </source>
</evidence>
<dbReference type="Pfam" id="PF00994">
    <property type="entry name" value="MoCF_biosynth"/>
    <property type="match status" value="1"/>
</dbReference>
<gene>
    <name evidence="4" type="ORF">EDD31_0990</name>
</gene>
<keyword evidence="5" id="KW-1185">Reference proteome</keyword>
<accession>A0A3N2BBK1</accession>
<evidence type="ECO:0000256" key="2">
    <source>
        <dbReference type="ARBA" id="ARBA00023150"/>
    </source>
</evidence>
<dbReference type="PANTHER" id="PTHR43764:SF1">
    <property type="entry name" value="MOLYBDOPTERIN MOLYBDOTRANSFERASE"/>
    <property type="match status" value="1"/>
</dbReference>
<dbReference type="SMART" id="SM00852">
    <property type="entry name" value="MoCF_biosynth"/>
    <property type="match status" value="1"/>
</dbReference>
<dbReference type="NCBIfam" id="TIGR00177">
    <property type="entry name" value="molyb_syn"/>
    <property type="match status" value="1"/>
</dbReference>
<dbReference type="EMBL" id="RKHK01000001">
    <property type="protein sequence ID" value="ROR72633.1"/>
    <property type="molecule type" value="Genomic_DNA"/>
</dbReference>
<dbReference type="CDD" id="cd00886">
    <property type="entry name" value="MogA_MoaB"/>
    <property type="match status" value="1"/>
</dbReference>
<dbReference type="InterPro" id="IPR036425">
    <property type="entry name" value="MoaB/Mog-like_dom_sf"/>
</dbReference>
<dbReference type="InterPro" id="IPR008284">
    <property type="entry name" value="MoCF_biosynth_CS"/>
</dbReference>
<comment type="pathway">
    <text evidence="1">Cofactor biosynthesis; molybdopterin biosynthesis.</text>
</comment>
<dbReference type="SUPFAM" id="SSF53218">
    <property type="entry name" value="Molybdenum cofactor biosynthesis proteins"/>
    <property type="match status" value="1"/>
</dbReference>
<dbReference type="InterPro" id="IPR051920">
    <property type="entry name" value="MPT_Adenylyltrnsfr/MoaC-Rel"/>
</dbReference>